<gene>
    <name evidence="2" type="ORF">FFLO_05413</name>
</gene>
<organism evidence="2 3">
    <name type="scientific">Filobasidium floriforme</name>
    <dbReference type="NCBI Taxonomy" id="5210"/>
    <lineage>
        <taxon>Eukaryota</taxon>
        <taxon>Fungi</taxon>
        <taxon>Dikarya</taxon>
        <taxon>Basidiomycota</taxon>
        <taxon>Agaricomycotina</taxon>
        <taxon>Tremellomycetes</taxon>
        <taxon>Filobasidiales</taxon>
        <taxon>Filobasidiaceae</taxon>
        <taxon>Filobasidium</taxon>
    </lineage>
</organism>
<dbReference type="AlphaFoldDB" id="A0A8K0NNV4"/>
<dbReference type="Proteomes" id="UP000812966">
    <property type="component" value="Unassembled WGS sequence"/>
</dbReference>
<proteinExistence type="predicted"/>
<name>A0A8K0NNV4_9TREE</name>
<comment type="caution">
    <text evidence="2">The sequence shown here is derived from an EMBL/GenBank/DDBJ whole genome shotgun (WGS) entry which is preliminary data.</text>
</comment>
<sequence length="99" mass="11198">MDVKKEPVPPKKNAAKKRKADDDLEKDNTKYQKRAWTNEEEAIFLELVKKAVTDNMWALAKADGRLVHRGSDGIKAHVKALVRRLLLNSSTSSSILIRT</sequence>
<evidence type="ECO:0000256" key="1">
    <source>
        <dbReference type="SAM" id="MobiDB-lite"/>
    </source>
</evidence>
<reference evidence="2" key="1">
    <citation type="submission" date="2020-04" db="EMBL/GenBank/DDBJ databases">
        <title>Analysis of mating type loci in Filobasidium floriforme.</title>
        <authorList>
            <person name="Nowrousian M."/>
        </authorList>
    </citation>
    <scope>NUCLEOTIDE SEQUENCE</scope>
    <source>
        <strain evidence="2">CBS 6242</strain>
    </source>
</reference>
<keyword evidence="3" id="KW-1185">Reference proteome</keyword>
<protein>
    <recommendedName>
        <fullName evidence="4">Myb-like domain-containing protein</fullName>
    </recommendedName>
</protein>
<feature type="region of interest" description="Disordered" evidence="1">
    <location>
        <begin position="1"/>
        <end position="29"/>
    </location>
</feature>
<evidence type="ECO:0000313" key="2">
    <source>
        <dbReference type="EMBL" id="KAG7529773.1"/>
    </source>
</evidence>
<evidence type="ECO:0008006" key="4">
    <source>
        <dbReference type="Google" id="ProtNLM"/>
    </source>
</evidence>
<evidence type="ECO:0000313" key="3">
    <source>
        <dbReference type="Proteomes" id="UP000812966"/>
    </source>
</evidence>
<accession>A0A8K0NNV4</accession>
<dbReference type="EMBL" id="JABELV010000136">
    <property type="protein sequence ID" value="KAG7529773.1"/>
    <property type="molecule type" value="Genomic_DNA"/>
</dbReference>